<organism evidence="4 5">
    <name type="scientific">Leptospira ilyithenensis</name>
    <dbReference type="NCBI Taxonomy" id="2484901"/>
    <lineage>
        <taxon>Bacteria</taxon>
        <taxon>Pseudomonadati</taxon>
        <taxon>Spirochaetota</taxon>
        <taxon>Spirochaetia</taxon>
        <taxon>Leptospirales</taxon>
        <taxon>Leptospiraceae</taxon>
        <taxon>Leptospira</taxon>
    </lineage>
</organism>
<comment type="caution">
    <text evidence="4">The sequence shown here is derived from an EMBL/GenBank/DDBJ whole genome shotgun (WGS) entry which is preliminary data.</text>
</comment>
<name>A0A4R9LRV3_9LEPT</name>
<dbReference type="InterPro" id="IPR001307">
    <property type="entry name" value="Thiosulphate_STrfase_CS"/>
</dbReference>
<dbReference type="PROSITE" id="PS00683">
    <property type="entry name" value="RHODANESE_2"/>
    <property type="match status" value="1"/>
</dbReference>
<evidence type="ECO:0000256" key="1">
    <source>
        <dbReference type="ARBA" id="ARBA00022737"/>
    </source>
</evidence>
<dbReference type="Pfam" id="PF00581">
    <property type="entry name" value="Rhodanese"/>
    <property type="match status" value="2"/>
</dbReference>
<gene>
    <name evidence="4" type="ORF">EHS11_03120</name>
</gene>
<keyword evidence="1" id="KW-0677">Repeat</keyword>
<dbReference type="CDD" id="cd01449">
    <property type="entry name" value="TST_Repeat_2"/>
    <property type="match status" value="1"/>
</dbReference>
<dbReference type="InterPro" id="IPR051126">
    <property type="entry name" value="Thiosulfate_sulfurtransferase"/>
</dbReference>
<sequence>MIVSTDWLFSQLGNAEVRIVDIRGRVELSEPRYHAEKDAYLKEHIPGAVFVDWTKDIVDLNDPVPINIAPSKKFKSLMESLGIGDDSLVVAYDDHNTMFAGRLAWALRYYGHENVKILDGGLKLWKSEGKPVVSEIPSYPKANFTPNIRTQLRLTADEVQFRSSDTLLIDARRPEVYANGFIPGAVNLPHPTLIDPETGKFHPIDQLKKAFLEAGIDSEKLPEKIMLYCNGGASATVPMTALALLGRKDANLYDGSWNEWGKDPSRPKGKREP</sequence>
<accession>A0A4R9LRV3</accession>
<evidence type="ECO:0000313" key="5">
    <source>
        <dbReference type="Proteomes" id="UP000298264"/>
    </source>
</evidence>
<dbReference type="GO" id="GO:0004792">
    <property type="term" value="F:thiosulfate-cyanide sulfurtransferase activity"/>
    <property type="evidence" value="ECO:0007669"/>
    <property type="project" value="InterPro"/>
</dbReference>
<dbReference type="Gene3D" id="3.40.250.10">
    <property type="entry name" value="Rhodanese-like domain"/>
    <property type="match status" value="2"/>
</dbReference>
<dbReference type="PANTHER" id="PTHR43855">
    <property type="entry name" value="THIOSULFATE SULFURTRANSFERASE"/>
    <property type="match status" value="1"/>
</dbReference>
<evidence type="ECO:0000256" key="2">
    <source>
        <dbReference type="RuleBase" id="RU000507"/>
    </source>
</evidence>
<proteinExistence type="predicted"/>
<keyword evidence="5" id="KW-1185">Reference proteome</keyword>
<dbReference type="PROSITE" id="PS50206">
    <property type="entry name" value="RHODANESE_3"/>
    <property type="match status" value="2"/>
</dbReference>
<dbReference type="PANTHER" id="PTHR43855:SF1">
    <property type="entry name" value="THIOSULFATE SULFURTRANSFERASE"/>
    <property type="match status" value="1"/>
</dbReference>
<feature type="domain" description="Rhodanese" evidence="3">
    <location>
        <begin position="162"/>
        <end position="269"/>
    </location>
</feature>
<evidence type="ECO:0000259" key="3">
    <source>
        <dbReference type="PROSITE" id="PS50206"/>
    </source>
</evidence>
<dbReference type="AlphaFoldDB" id="A0A4R9LRV3"/>
<dbReference type="OrthoDB" id="9770030at2"/>
<dbReference type="CDD" id="cd01448">
    <property type="entry name" value="TST_Repeat_1"/>
    <property type="match status" value="1"/>
</dbReference>
<dbReference type="Proteomes" id="UP000298264">
    <property type="component" value="Unassembled WGS sequence"/>
</dbReference>
<dbReference type="SMART" id="SM00450">
    <property type="entry name" value="RHOD"/>
    <property type="match status" value="2"/>
</dbReference>
<keyword evidence="2 4" id="KW-0808">Transferase</keyword>
<protein>
    <recommendedName>
        <fullName evidence="2">Sulfurtransferase</fullName>
    </recommendedName>
</protein>
<dbReference type="SUPFAM" id="SSF52821">
    <property type="entry name" value="Rhodanese/Cell cycle control phosphatase"/>
    <property type="match status" value="2"/>
</dbReference>
<dbReference type="PROSITE" id="PS00380">
    <property type="entry name" value="RHODANESE_1"/>
    <property type="match status" value="1"/>
</dbReference>
<dbReference type="InterPro" id="IPR036873">
    <property type="entry name" value="Rhodanese-like_dom_sf"/>
</dbReference>
<evidence type="ECO:0000313" key="4">
    <source>
        <dbReference type="EMBL" id="TGN13991.1"/>
    </source>
</evidence>
<feature type="domain" description="Rhodanese" evidence="3">
    <location>
        <begin position="13"/>
        <end position="134"/>
    </location>
</feature>
<reference evidence="4" key="1">
    <citation type="journal article" date="2019" name="PLoS Negl. Trop. Dis.">
        <title>Revisiting the worldwide diversity of Leptospira species in the environment.</title>
        <authorList>
            <person name="Vincent A.T."/>
            <person name="Schiettekatte O."/>
            <person name="Bourhy P."/>
            <person name="Veyrier F.J."/>
            <person name="Picardeau M."/>
        </authorList>
    </citation>
    <scope>NUCLEOTIDE SEQUENCE [LARGE SCALE GENOMIC DNA]</scope>
    <source>
        <strain evidence="4">201400974</strain>
    </source>
</reference>
<dbReference type="InterPro" id="IPR001763">
    <property type="entry name" value="Rhodanese-like_dom"/>
</dbReference>
<dbReference type="EMBL" id="RQHV01000021">
    <property type="protein sequence ID" value="TGN13991.1"/>
    <property type="molecule type" value="Genomic_DNA"/>
</dbReference>
<dbReference type="RefSeq" id="WP_135762963.1">
    <property type="nucleotide sequence ID" value="NZ_RQHV01000021.1"/>
</dbReference>